<dbReference type="Gene3D" id="3.40.50.1700">
    <property type="entry name" value="Glycoside hydrolase family 3 C-terminal domain"/>
    <property type="match status" value="1"/>
</dbReference>
<dbReference type="InterPro" id="IPR013783">
    <property type="entry name" value="Ig-like_fold"/>
</dbReference>
<dbReference type="InterPro" id="IPR002772">
    <property type="entry name" value="Glyco_hydro_3_C"/>
</dbReference>
<dbReference type="InterPro" id="IPR036881">
    <property type="entry name" value="Glyco_hydro_3_C_sf"/>
</dbReference>
<reference evidence="6 7" key="1">
    <citation type="submission" date="2019-07" db="EMBL/GenBank/DDBJ databases">
        <title>R&amp;d 2014.</title>
        <authorList>
            <person name="Klenk H.-P."/>
        </authorList>
    </citation>
    <scope>NUCLEOTIDE SEQUENCE [LARGE SCALE GENOMIC DNA]</scope>
    <source>
        <strain evidence="6 7">DSM 45764</strain>
    </source>
</reference>
<dbReference type="PRINTS" id="PR00133">
    <property type="entry name" value="GLHYDRLASE3"/>
</dbReference>
<dbReference type="Proteomes" id="UP000321490">
    <property type="component" value="Unassembled WGS sequence"/>
</dbReference>
<dbReference type="InterPro" id="IPR026891">
    <property type="entry name" value="Fn3-like"/>
</dbReference>
<dbReference type="AlphaFoldDB" id="A0A562IM45"/>
<gene>
    <name evidence="6" type="ORF">JD78_00573</name>
</gene>
<proteinExistence type="inferred from homology"/>
<evidence type="ECO:0000313" key="6">
    <source>
        <dbReference type="EMBL" id="TWH72069.1"/>
    </source>
</evidence>
<dbReference type="FunFam" id="2.60.40.10:FF:000495">
    <property type="entry name" value="Periplasmic beta-glucosidase"/>
    <property type="match status" value="1"/>
</dbReference>
<dbReference type="Pfam" id="PF01915">
    <property type="entry name" value="Glyco_hydro_3_C"/>
    <property type="match status" value="1"/>
</dbReference>
<comment type="function">
    <text evidence="3">Catalyzes the hydrolysis of a non-reducing terminal alpha-L-arabinopyranosidic linkage in ginsenoside Rb2 (alpha-L-arabinopyranosyl-(1-&gt;6)-alpha-D-glucopyranosyl) to release alpha-D-glucopyranosyl (Rd). It is not able to hydrolyze alpha-L-arabinofuranosyl-(1-&gt;6)-alpha-D-glucopyranosyl (Rc).</text>
</comment>
<comment type="caution">
    <text evidence="6">The sequence shown here is derived from an EMBL/GenBank/DDBJ whole genome shotgun (WGS) entry which is preliminary data.</text>
</comment>
<dbReference type="InterPro" id="IPR001764">
    <property type="entry name" value="Glyco_hydro_3_N"/>
</dbReference>
<dbReference type="Pfam" id="PF00933">
    <property type="entry name" value="Glyco_hydro_3"/>
    <property type="match status" value="1"/>
</dbReference>
<dbReference type="GO" id="GO:0008422">
    <property type="term" value="F:beta-glucosidase activity"/>
    <property type="evidence" value="ECO:0007669"/>
    <property type="project" value="UniProtKB-ARBA"/>
</dbReference>
<keyword evidence="2" id="KW-0378">Hydrolase</keyword>
<feature type="domain" description="Fibronectin type III-like" evidence="5">
    <location>
        <begin position="580"/>
        <end position="650"/>
    </location>
</feature>
<dbReference type="InterPro" id="IPR050288">
    <property type="entry name" value="Cellulose_deg_GH3"/>
</dbReference>
<accession>A0A562IM45</accession>
<dbReference type="EMBL" id="VLKF01000001">
    <property type="protein sequence ID" value="TWH72069.1"/>
    <property type="molecule type" value="Genomic_DNA"/>
</dbReference>
<sequence length="756" mass="78456">MDLGISTAVTDLTLAQRAALGSGADMWTTEAAGSVPPVRLADGPHGLRTQAGTGDHLGIGASVPATCFPPAVGLSQSWDVALVEQVGGALGDECQAQGVGVLLGPGVNIKRDPRGGRNFEYFSEDPLVSGVLGAAWVRGVQSRGVGTSLKHFAANNAEHDRMRSSSDVDERPLREIYLRAFQRVVQDARPWTVMCSYNRVNGVYAAENRWLLTEVLRGEWGFDGAVVSDWGAVRDRVAAVAAGLDLEMPGGGGRTDAQVVTAVGAGALDEAVVTRSAERVAELAGRVAAGRRDGVTLDEEQHHALARDVAGRCIVLLKNDDGVLPLAAEASLAVIGELAQVPRYQGGGSSHVNATRVDVPLDEIRALAGGAVEFATGFTTDGSGDAGVLRDEAVRVAAAADAAVVFLGLAARQESEGFDREHIELPAEQVDLLAAVVAVQPRTAVVLCHGGVLRLAPVAAVAPAVVDAALLGQAAGGAVADVLFGVVNPSGRLAETVPLRLQDSPAYLAFPGEHSHVRYGEGLFVGYRWYDAREMDVTFPFGHGLSYTTFEYAGLALEAAAEGIRARVTVTNTGRRAGREVVQFYVGVPGSAVTRAMRELKGFVVVDLAPGQGATVDVLLRRDDLAYWDTRLDRWVVEGGAYEVWAGVSSRDLRVHGSVDVAGDPVHVPLTLDSTLGEVMADPTAAAALGQALSGMLGGGAVAAATGADLGVDLARMMASIPLGRVLGFSGGQVGPEQLEQLLAAANAAHDADSGS</sequence>
<dbReference type="PANTHER" id="PTHR42715">
    <property type="entry name" value="BETA-GLUCOSIDASE"/>
    <property type="match status" value="1"/>
</dbReference>
<evidence type="ECO:0000313" key="7">
    <source>
        <dbReference type="Proteomes" id="UP000321490"/>
    </source>
</evidence>
<evidence type="ECO:0000256" key="2">
    <source>
        <dbReference type="ARBA" id="ARBA00022801"/>
    </source>
</evidence>
<organism evidence="6 7">
    <name type="scientific">Modestobacter roseus</name>
    <dbReference type="NCBI Taxonomy" id="1181884"/>
    <lineage>
        <taxon>Bacteria</taxon>
        <taxon>Bacillati</taxon>
        <taxon>Actinomycetota</taxon>
        <taxon>Actinomycetes</taxon>
        <taxon>Geodermatophilales</taxon>
        <taxon>Geodermatophilaceae</taxon>
        <taxon>Modestobacter</taxon>
    </lineage>
</organism>
<evidence type="ECO:0000256" key="4">
    <source>
        <dbReference type="ARBA" id="ARBA00074219"/>
    </source>
</evidence>
<dbReference type="Gene3D" id="2.60.40.10">
    <property type="entry name" value="Immunoglobulins"/>
    <property type="match status" value="1"/>
</dbReference>
<name>A0A562IM45_9ACTN</name>
<dbReference type="Gene3D" id="3.20.20.300">
    <property type="entry name" value="Glycoside hydrolase, family 3, N-terminal domain"/>
    <property type="match status" value="1"/>
</dbReference>
<dbReference type="RefSeq" id="WP_153359963.1">
    <property type="nucleotide sequence ID" value="NZ_JABGDC010000073.1"/>
</dbReference>
<dbReference type="GO" id="GO:0005975">
    <property type="term" value="P:carbohydrate metabolic process"/>
    <property type="evidence" value="ECO:0007669"/>
    <property type="project" value="InterPro"/>
</dbReference>
<evidence type="ECO:0000256" key="3">
    <source>
        <dbReference type="ARBA" id="ARBA00058905"/>
    </source>
</evidence>
<evidence type="ECO:0000259" key="5">
    <source>
        <dbReference type="SMART" id="SM01217"/>
    </source>
</evidence>
<dbReference type="SUPFAM" id="SSF51445">
    <property type="entry name" value="(Trans)glycosidases"/>
    <property type="match status" value="1"/>
</dbReference>
<dbReference type="OrthoDB" id="3187421at2"/>
<evidence type="ECO:0000256" key="1">
    <source>
        <dbReference type="ARBA" id="ARBA00005336"/>
    </source>
</evidence>
<dbReference type="Pfam" id="PF14310">
    <property type="entry name" value="Fn3-like"/>
    <property type="match status" value="1"/>
</dbReference>
<dbReference type="PANTHER" id="PTHR42715:SF10">
    <property type="entry name" value="BETA-GLUCOSIDASE"/>
    <property type="match status" value="1"/>
</dbReference>
<comment type="similarity">
    <text evidence="1">Belongs to the glycosyl hydrolase 3 family.</text>
</comment>
<protein>
    <recommendedName>
        <fullName evidence="4">Exo-alpha-(1-&gt;6)-L-arabinopyranosidase</fullName>
    </recommendedName>
</protein>
<dbReference type="InterPro" id="IPR036962">
    <property type="entry name" value="Glyco_hydro_3_N_sf"/>
</dbReference>
<dbReference type="SUPFAM" id="SSF52279">
    <property type="entry name" value="Beta-D-glucan exohydrolase, C-terminal domain"/>
    <property type="match status" value="1"/>
</dbReference>
<keyword evidence="7" id="KW-1185">Reference proteome</keyword>
<dbReference type="InterPro" id="IPR017853">
    <property type="entry name" value="GH"/>
</dbReference>
<dbReference type="SMART" id="SM01217">
    <property type="entry name" value="Fn3_like"/>
    <property type="match status" value="1"/>
</dbReference>